<dbReference type="GO" id="GO:0015098">
    <property type="term" value="F:molybdate ion transmembrane transporter activity"/>
    <property type="evidence" value="ECO:0007669"/>
    <property type="project" value="InterPro"/>
</dbReference>
<feature type="transmembrane region" description="Helical" evidence="12">
    <location>
        <begin position="6"/>
        <end position="27"/>
    </location>
</feature>
<evidence type="ECO:0000256" key="11">
    <source>
        <dbReference type="ARBA" id="ARBA00032555"/>
    </source>
</evidence>
<protein>
    <recommendedName>
        <fullName evidence="3">Molybdate-anion transporter</fullName>
    </recommendedName>
    <alternativeName>
        <fullName evidence="10">Major facilitator superfamily domain-containing protein 5</fullName>
    </alternativeName>
    <alternativeName>
        <fullName evidence="11">Molybdate transporter 2 homolog</fullName>
    </alternativeName>
</protein>
<keyword evidence="7 12" id="KW-1133">Transmembrane helix</keyword>
<feature type="transmembrane region" description="Helical" evidence="12">
    <location>
        <begin position="306"/>
        <end position="329"/>
    </location>
</feature>
<evidence type="ECO:0000256" key="12">
    <source>
        <dbReference type="SAM" id="Phobius"/>
    </source>
</evidence>
<keyword evidence="5" id="KW-1003">Cell membrane</keyword>
<feature type="transmembrane region" description="Helical" evidence="12">
    <location>
        <begin position="97"/>
        <end position="118"/>
    </location>
</feature>
<feature type="transmembrane region" description="Helical" evidence="12">
    <location>
        <begin position="239"/>
        <end position="257"/>
    </location>
</feature>
<dbReference type="PANTHER" id="PTHR23516:SF1">
    <property type="entry name" value="MOLYBDATE-ANION TRANSPORTER"/>
    <property type="match status" value="1"/>
</dbReference>
<keyword evidence="4" id="KW-0813">Transport</keyword>
<organism evidence="13 14">
    <name type="scientific">Diatrype stigma</name>
    <dbReference type="NCBI Taxonomy" id="117547"/>
    <lineage>
        <taxon>Eukaryota</taxon>
        <taxon>Fungi</taxon>
        <taxon>Dikarya</taxon>
        <taxon>Ascomycota</taxon>
        <taxon>Pezizomycotina</taxon>
        <taxon>Sordariomycetes</taxon>
        <taxon>Xylariomycetidae</taxon>
        <taxon>Xylariales</taxon>
        <taxon>Diatrypaceae</taxon>
        <taxon>Diatrype</taxon>
    </lineage>
</organism>
<evidence type="ECO:0000256" key="9">
    <source>
        <dbReference type="ARBA" id="ARBA00023136"/>
    </source>
</evidence>
<dbReference type="PANTHER" id="PTHR23516">
    <property type="entry name" value="SAM (S-ADENOSYL METHIONINE) TRANSPORTER"/>
    <property type="match status" value="1"/>
</dbReference>
<evidence type="ECO:0000256" key="10">
    <source>
        <dbReference type="ARBA" id="ARBA00030646"/>
    </source>
</evidence>
<keyword evidence="8" id="KW-0406">Ion transport</keyword>
<feature type="transmembrane region" description="Helical" evidence="12">
    <location>
        <begin position="203"/>
        <end position="233"/>
    </location>
</feature>
<dbReference type="GO" id="GO:0005886">
    <property type="term" value="C:plasma membrane"/>
    <property type="evidence" value="ECO:0007669"/>
    <property type="project" value="UniProtKB-SubCell"/>
</dbReference>
<evidence type="ECO:0000313" key="14">
    <source>
        <dbReference type="Proteomes" id="UP001320420"/>
    </source>
</evidence>
<keyword evidence="14" id="KW-1185">Reference proteome</keyword>
<accession>A0AAN9U874</accession>
<name>A0AAN9U874_9PEZI</name>
<sequence length="454" mass="49726">MALDIYWIGLLILVPTIAFAAGHNFWLRPFRRSAYGFARRDPEEKTPSSDRRGDEARKFRRTFLQVYLLVMGSEWLQGPYMYTLLRDEKGLSESTVALLYTAAYASAAATAFVTGWLADRFGRRAACLAFCAIHCLASASVLSDDLRVLALGRVVGGVAITLLWTAFESWMVAEWNARNLDDGDEGGEDGEKKGGPRPGMGGLAAMFGLMTTANCITAISAGVLSHCVVLALGSKTDPFFFGMALDVCAAVLMLRTWNENHGTGVKHDCCAKIADDVPRSELDEVTTLQIVAQSGNARESLKDARVWVLSFVSCCFEGTIFLLMFFWPGSLQEAHARENPDEEDEASDAVPYGVTFACFMGTMVLGALLFNALARQHHHHHYRPKARAHADIDVSSPLKSEGGIRREHRQTVFLFCAALLLAAAVATVLGLRDLGPRKGFSRLPARDMEDVTSD</sequence>
<evidence type="ECO:0000256" key="5">
    <source>
        <dbReference type="ARBA" id="ARBA00022475"/>
    </source>
</evidence>
<feature type="transmembrane region" description="Helical" evidence="12">
    <location>
        <begin position="349"/>
        <end position="373"/>
    </location>
</feature>
<dbReference type="SUPFAM" id="SSF103473">
    <property type="entry name" value="MFS general substrate transporter"/>
    <property type="match status" value="1"/>
</dbReference>
<evidence type="ECO:0000256" key="7">
    <source>
        <dbReference type="ARBA" id="ARBA00022989"/>
    </source>
</evidence>
<comment type="subcellular location">
    <subcellularLocation>
        <location evidence="2">Cell membrane</location>
        <topology evidence="2">Multi-pass membrane protein</topology>
    </subcellularLocation>
</comment>
<feature type="transmembrane region" description="Helical" evidence="12">
    <location>
        <begin position="66"/>
        <end position="85"/>
    </location>
</feature>
<reference evidence="13 14" key="1">
    <citation type="submission" date="2024-02" db="EMBL/GenBank/DDBJ databases">
        <title>De novo assembly and annotation of 12 fungi associated with fruit tree decline syndrome in Ontario, Canada.</title>
        <authorList>
            <person name="Sulman M."/>
            <person name="Ellouze W."/>
            <person name="Ilyukhin E."/>
        </authorList>
    </citation>
    <scope>NUCLEOTIDE SEQUENCE [LARGE SCALE GENOMIC DNA]</scope>
    <source>
        <strain evidence="13 14">M11/M66-122</strain>
    </source>
</reference>
<evidence type="ECO:0000256" key="4">
    <source>
        <dbReference type="ARBA" id="ARBA00022448"/>
    </source>
</evidence>
<dbReference type="AlphaFoldDB" id="A0AAN9U874"/>
<dbReference type="InterPro" id="IPR008509">
    <property type="entry name" value="MOT2/MFSD5"/>
</dbReference>
<evidence type="ECO:0000256" key="2">
    <source>
        <dbReference type="ARBA" id="ARBA00004651"/>
    </source>
</evidence>
<dbReference type="Gene3D" id="1.20.1250.20">
    <property type="entry name" value="MFS general substrate transporter like domains"/>
    <property type="match status" value="1"/>
</dbReference>
<comment type="function">
    <text evidence="1">Mediates high-affinity intracellular uptake of the rare oligo-element molybdenum.</text>
</comment>
<evidence type="ECO:0000256" key="8">
    <source>
        <dbReference type="ARBA" id="ARBA00023065"/>
    </source>
</evidence>
<dbReference type="Pfam" id="PF05631">
    <property type="entry name" value="MFS_5"/>
    <property type="match status" value="2"/>
</dbReference>
<evidence type="ECO:0000256" key="1">
    <source>
        <dbReference type="ARBA" id="ARBA00003019"/>
    </source>
</evidence>
<keyword evidence="9 12" id="KW-0472">Membrane</keyword>
<evidence type="ECO:0000256" key="6">
    <source>
        <dbReference type="ARBA" id="ARBA00022692"/>
    </source>
</evidence>
<dbReference type="GO" id="GO:0006811">
    <property type="term" value="P:monoatomic ion transport"/>
    <property type="evidence" value="ECO:0007669"/>
    <property type="project" value="UniProtKB-KW"/>
</dbReference>
<comment type="caution">
    <text evidence="13">The sequence shown here is derived from an EMBL/GenBank/DDBJ whole genome shotgun (WGS) entry which is preliminary data.</text>
</comment>
<dbReference type="InterPro" id="IPR036259">
    <property type="entry name" value="MFS_trans_sf"/>
</dbReference>
<proteinExistence type="predicted"/>
<evidence type="ECO:0000313" key="13">
    <source>
        <dbReference type="EMBL" id="KAK7740415.1"/>
    </source>
</evidence>
<dbReference type="Proteomes" id="UP001320420">
    <property type="component" value="Unassembled WGS sequence"/>
</dbReference>
<gene>
    <name evidence="13" type="ORF">SLS62_011132</name>
</gene>
<dbReference type="EMBL" id="JAKJXP020000171">
    <property type="protein sequence ID" value="KAK7740415.1"/>
    <property type="molecule type" value="Genomic_DNA"/>
</dbReference>
<evidence type="ECO:0000256" key="3">
    <source>
        <dbReference type="ARBA" id="ARBA00021242"/>
    </source>
</evidence>
<feature type="transmembrane region" description="Helical" evidence="12">
    <location>
        <begin position="412"/>
        <end position="431"/>
    </location>
</feature>
<keyword evidence="6 12" id="KW-0812">Transmembrane</keyword>